<comment type="caution">
    <text evidence="1">The sequence shown here is derived from an EMBL/GenBank/DDBJ whole genome shotgun (WGS) entry which is preliminary data.</text>
</comment>
<reference evidence="1" key="1">
    <citation type="submission" date="2023-07" db="EMBL/GenBank/DDBJ databases">
        <title>draft genome sequence of fig (Ficus carica).</title>
        <authorList>
            <person name="Takahashi T."/>
            <person name="Nishimura K."/>
        </authorList>
    </citation>
    <scope>NUCLEOTIDE SEQUENCE</scope>
</reference>
<keyword evidence="2" id="KW-1185">Reference proteome</keyword>
<protein>
    <submittedName>
        <fullName evidence="1">Uncharacterized protein</fullName>
    </submittedName>
</protein>
<sequence>MKLGSVRASHVGIHRQSPAAARLHLLRQRLGFSFAFSMPSQSGSPRCLLASILVVAVIFPPSLARVLSSQ</sequence>
<gene>
    <name evidence="1" type="ORF">TIFTF001_020660</name>
</gene>
<dbReference type="EMBL" id="BTGU01000038">
    <property type="protein sequence ID" value="GMN51512.1"/>
    <property type="molecule type" value="Genomic_DNA"/>
</dbReference>
<accession>A0AA88AE67</accession>
<dbReference type="AlphaFoldDB" id="A0AA88AE67"/>
<organism evidence="1 2">
    <name type="scientific">Ficus carica</name>
    <name type="common">Common fig</name>
    <dbReference type="NCBI Taxonomy" id="3494"/>
    <lineage>
        <taxon>Eukaryota</taxon>
        <taxon>Viridiplantae</taxon>
        <taxon>Streptophyta</taxon>
        <taxon>Embryophyta</taxon>
        <taxon>Tracheophyta</taxon>
        <taxon>Spermatophyta</taxon>
        <taxon>Magnoliopsida</taxon>
        <taxon>eudicotyledons</taxon>
        <taxon>Gunneridae</taxon>
        <taxon>Pentapetalae</taxon>
        <taxon>rosids</taxon>
        <taxon>fabids</taxon>
        <taxon>Rosales</taxon>
        <taxon>Moraceae</taxon>
        <taxon>Ficeae</taxon>
        <taxon>Ficus</taxon>
    </lineage>
</organism>
<evidence type="ECO:0000313" key="1">
    <source>
        <dbReference type="EMBL" id="GMN51512.1"/>
    </source>
</evidence>
<proteinExistence type="predicted"/>
<name>A0AA88AE67_FICCA</name>
<evidence type="ECO:0000313" key="2">
    <source>
        <dbReference type="Proteomes" id="UP001187192"/>
    </source>
</evidence>
<dbReference type="Proteomes" id="UP001187192">
    <property type="component" value="Unassembled WGS sequence"/>
</dbReference>